<dbReference type="EMBL" id="JACHOT010000001">
    <property type="protein sequence ID" value="MBB4649273.1"/>
    <property type="molecule type" value="Genomic_DNA"/>
</dbReference>
<evidence type="ECO:0000313" key="2">
    <source>
        <dbReference type="Proteomes" id="UP000539538"/>
    </source>
</evidence>
<sequence length="83" mass="9361">MSRFLIRACRHCKGDGFYRCCRDQVHPLTNIASAKVILSPAGPASPHGALYDYASRIWGYEFKCHVCRGNGEVFWTRGRSLTP</sequence>
<comment type="caution">
    <text evidence="1">The sequence shown here is derived from an EMBL/GenBank/DDBJ whole genome shotgun (WGS) entry which is preliminary data.</text>
</comment>
<gene>
    <name evidence="1" type="ORF">GGQ99_000995</name>
</gene>
<name>A0ABR6KXY2_9HYPH</name>
<proteinExistence type="predicted"/>
<dbReference type="Proteomes" id="UP000539538">
    <property type="component" value="Unassembled WGS sequence"/>
</dbReference>
<protein>
    <submittedName>
        <fullName evidence="1">Uncharacterized protein</fullName>
    </submittedName>
</protein>
<accession>A0ABR6KXY2</accession>
<reference evidence="1 2" key="1">
    <citation type="submission" date="2020-08" db="EMBL/GenBank/DDBJ databases">
        <title>Genomic Encyclopedia of Type Strains, Phase IV (KMG-IV): sequencing the most valuable type-strain genomes for metagenomic binning, comparative biology and taxonomic classification.</title>
        <authorList>
            <person name="Goeker M."/>
        </authorList>
    </citation>
    <scope>NUCLEOTIDE SEQUENCE [LARGE SCALE GENOMIC DNA]</scope>
    <source>
        <strain evidence="1 2">DSM 7050</strain>
    </source>
</reference>
<evidence type="ECO:0000313" key="1">
    <source>
        <dbReference type="EMBL" id="MBB4649273.1"/>
    </source>
</evidence>
<dbReference type="RefSeq" id="WP_183261091.1">
    <property type="nucleotide sequence ID" value="NZ_BAAAVZ010000008.1"/>
</dbReference>
<keyword evidence="2" id="KW-1185">Reference proteome</keyword>
<organism evidence="1 2">
    <name type="scientific">Aminobacter niigataensis</name>
    <dbReference type="NCBI Taxonomy" id="83265"/>
    <lineage>
        <taxon>Bacteria</taxon>
        <taxon>Pseudomonadati</taxon>
        <taxon>Pseudomonadota</taxon>
        <taxon>Alphaproteobacteria</taxon>
        <taxon>Hyphomicrobiales</taxon>
        <taxon>Phyllobacteriaceae</taxon>
        <taxon>Aminobacter</taxon>
    </lineage>
</organism>